<organism evidence="8 9">
    <name type="scientific">Mycobacterium kiyosense</name>
    <dbReference type="NCBI Taxonomy" id="2871094"/>
    <lineage>
        <taxon>Bacteria</taxon>
        <taxon>Bacillati</taxon>
        <taxon>Actinomycetota</taxon>
        <taxon>Actinomycetes</taxon>
        <taxon>Mycobacteriales</taxon>
        <taxon>Mycobacteriaceae</taxon>
        <taxon>Mycobacterium</taxon>
    </lineage>
</organism>
<comment type="caution">
    <text evidence="8">The sequence shown here is derived from an EMBL/GenBank/DDBJ whole genome shotgun (WGS) entry which is preliminary data.</text>
</comment>
<feature type="domain" description="C-type lysozyme inhibitor" evidence="6">
    <location>
        <begin position="136"/>
        <end position="201"/>
    </location>
</feature>
<dbReference type="EMBL" id="BRZI01000013">
    <property type="protein sequence ID" value="GLD30393.1"/>
    <property type="molecule type" value="Genomic_DNA"/>
</dbReference>
<sequence length="208" mass="21975">MAALLAVLLIGACGKSTPPAPGTTTASSPAPTTTSSKPLGTFDCAKPANRAQQLVCGDPQLADLDRRVQSAYQQALTRPSADQPALTTAQSAFATTRDGCADAADLRTCVTETYQTRLVELALADPATAAPPVVNYDCPADAGTLSAQFYNDFDPKTAVLDWKGNRVILFLQQSGSGARYGRQGSEYWEHQGEVTLDLGGTKFVCRTR</sequence>
<evidence type="ECO:0000256" key="2">
    <source>
        <dbReference type="ARBA" id="ARBA00023136"/>
    </source>
</evidence>
<keyword evidence="3" id="KW-0564">Palmitate</keyword>
<dbReference type="SUPFAM" id="SSF141488">
    <property type="entry name" value="YdhA-like"/>
    <property type="match status" value="1"/>
</dbReference>
<dbReference type="InterPro" id="IPR018660">
    <property type="entry name" value="MliC"/>
</dbReference>
<dbReference type="EMBL" id="BRXE01000043">
    <property type="protein sequence ID" value="GLB84207.1"/>
    <property type="molecule type" value="Genomic_DNA"/>
</dbReference>
<feature type="region of interest" description="Disordered" evidence="5">
    <location>
        <begin position="18"/>
        <end position="41"/>
    </location>
</feature>
<dbReference type="InterPro" id="IPR052755">
    <property type="entry name" value="Lysozyme_Inhibitor_LprI"/>
</dbReference>
<reference evidence="8" key="1">
    <citation type="submission" date="2022-08" db="EMBL/GenBank/DDBJ databases">
        <title>Mycobacterium kiyosense sp. nov., scotochromogenic slow-glowing species isolated from respiratory specimens.</title>
        <authorList>
            <person name="Fukano H."/>
            <person name="Kazumi Y."/>
            <person name="Sakagami N."/>
            <person name="Ato M."/>
            <person name="Mitarai S."/>
            <person name="Hoshino Y."/>
        </authorList>
    </citation>
    <scope>NUCLEOTIDE SEQUENCE</scope>
    <source>
        <strain evidence="8">1413</strain>
        <strain evidence="7">SRL2020-028</strain>
    </source>
</reference>
<feature type="compositionally biased region" description="Low complexity" evidence="5">
    <location>
        <begin position="22"/>
        <end position="36"/>
    </location>
</feature>
<proteinExistence type="predicted"/>
<protein>
    <submittedName>
        <fullName evidence="8">Lipoprotein LprI</fullName>
    </submittedName>
</protein>
<evidence type="ECO:0000256" key="3">
    <source>
        <dbReference type="ARBA" id="ARBA00023139"/>
    </source>
</evidence>
<evidence type="ECO:0000256" key="1">
    <source>
        <dbReference type="ARBA" id="ARBA00022729"/>
    </source>
</evidence>
<dbReference type="Gene3D" id="2.40.128.200">
    <property type="match status" value="1"/>
</dbReference>
<keyword evidence="4 8" id="KW-0449">Lipoprotein</keyword>
<keyword evidence="2" id="KW-0472">Membrane</keyword>
<dbReference type="Pfam" id="PF09864">
    <property type="entry name" value="MliC"/>
    <property type="match status" value="1"/>
</dbReference>
<dbReference type="PANTHER" id="PTHR37549">
    <property type="entry name" value="LIPOPROTEIN LPRI"/>
    <property type="match status" value="1"/>
</dbReference>
<evidence type="ECO:0000313" key="7">
    <source>
        <dbReference type="EMBL" id="GLB84207.1"/>
    </source>
</evidence>
<dbReference type="AlphaFoldDB" id="A0A9P3UXQ3"/>
<dbReference type="GO" id="GO:0005576">
    <property type="term" value="C:extracellular region"/>
    <property type="evidence" value="ECO:0007669"/>
    <property type="project" value="TreeGrafter"/>
</dbReference>
<dbReference type="Proteomes" id="UP001165663">
    <property type="component" value="Unassembled WGS sequence"/>
</dbReference>
<dbReference type="Proteomes" id="UP001064782">
    <property type="component" value="Unassembled WGS sequence"/>
</dbReference>
<evidence type="ECO:0000259" key="6">
    <source>
        <dbReference type="Pfam" id="PF09864"/>
    </source>
</evidence>
<evidence type="ECO:0000256" key="5">
    <source>
        <dbReference type="SAM" id="MobiDB-lite"/>
    </source>
</evidence>
<keyword evidence="9" id="KW-1185">Reference proteome</keyword>
<name>A0A9P3UXQ3_9MYCO</name>
<evidence type="ECO:0000256" key="4">
    <source>
        <dbReference type="ARBA" id="ARBA00023288"/>
    </source>
</evidence>
<dbReference type="InterPro" id="IPR036328">
    <property type="entry name" value="MliC_sf"/>
</dbReference>
<accession>A0A9P3UXQ3</accession>
<evidence type="ECO:0000313" key="9">
    <source>
        <dbReference type="Proteomes" id="UP001064782"/>
    </source>
</evidence>
<keyword evidence="1" id="KW-0732">Signal</keyword>
<dbReference type="PANTHER" id="PTHR37549:SF1">
    <property type="entry name" value="LIPOPROTEIN LPRI"/>
    <property type="match status" value="1"/>
</dbReference>
<gene>
    <name evidence="8" type="primary">lprI</name>
    <name evidence="8" type="ORF">Mkiyose1413_22760</name>
    <name evidence="7" type="ORF">SRL2020028_34630</name>
</gene>
<evidence type="ECO:0000313" key="8">
    <source>
        <dbReference type="EMBL" id="GLD30393.1"/>
    </source>
</evidence>